<feature type="non-terminal residue" evidence="1">
    <location>
        <position position="1"/>
    </location>
</feature>
<comment type="caution">
    <text evidence="1">The sequence shown here is derived from an EMBL/GenBank/DDBJ whole genome shotgun (WGS) entry which is preliminary data.</text>
</comment>
<reference evidence="1" key="1">
    <citation type="journal article" date="2014" name="Front. Microbiol.">
        <title>High frequency of phylogenetically diverse reductive dehalogenase-homologous genes in deep subseafloor sedimentary metagenomes.</title>
        <authorList>
            <person name="Kawai M."/>
            <person name="Futagami T."/>
            <person name="Toyoda A."/>
            <person name="Takaki Y."/>
            <person name="Nishi S."/>
            <person name="Hori S."/>
            <person name="Arai W."/>
            <person name="Tsubouchi T."/>
            <person name="Morono Y."/>
            <person name="Uchiyama I."/>
            <person name="Ito T."/>
            <person name="Fujiyama A."/>
            <person name="Inagaki F."/>
            <person name="Takami H."/>
        </authorList>
    </citation>
    <scope>NUCLEOTIDE SEQUENCE</scope>
    <source>
        <strain evidence="1">Expedition CK06-06</strain>
    </source>
</reference>
<evidence type="ECO:0000313" key="1">
    <source>
        <dbReference type="EMBL" id="GAH80769.1"/>
    </source>
</evidence>
<accession>X1JR67</accession>
<organism evidence="1">
    <name type="scientific">marine sediment metagenome</name>
    <dbReference type="NCBI Taxonomy" id="412755"/>
    <lineage>
        <taxon>unclassified sequences</taxon>
        <taxon>metagenomes</taxon>
        <taxon>ecological metagenomes</taxon>
    </lineage>
</organism>
<proteinExistence type="predicted"/>
<dbReference type="AlphaFoldDB" id="X1JR67"/>
<name>X1JR67_9ZZZZ</name>
<dbReference type="EMBL" id="BARU01040728">
    <property type="protein sequence ID" value="GAH80769.1"/>
    <property type="molecule type" value="Genomic_DNA"/>
</dbReference>
<protein>
    <submittedName>
        <fullName evidence="1">Uncharacterized protein</fullName>
    </submittedName>
</protein>
<sequence>TAGDETNISVILKDDQTGPLQENTYNEEQYTSNDLWGNIKIFYNTEIKD</sequence>
<gene>
    <name evidence="1" type="ORF">S03H2_62923</name>
</gene>